<dbReference type="CDD" id="cd00077">
    <property type="entry name" value="HDc"/>
    <property type="match status" value="1"/>
</dbReference>
<dbReference type="EMBL" id="CP097357">
    <property type="protein sequence ID" value="UYV30483.1"/>
    <property type="molecule type" value="Genomic_DNA"/>
</dbReference>
<evidence type="ECO:0000313" key="1">
    <source>
        <dbReference type="EMBL" id="UYV30483.1"/>
    </source>
</evidence>
<reference evidence="1" key="1">
    <citation type="submission" date="2022-05" db="EMBL/GenBank/DDBJ databases">
        <title>Megaplasmid of Vibrio parahaemolyticus.</title>
        <authorList>
            <person name="Strauch E."/>
            <person name="Borowiak M."/>
        </authorList>
    </citation>
    <scope>NUCLEOTIDE SEQUENCE</scope>
    <source>
        <strain evidence="1">16-VB00198</strain>
        <plasmid evidence="1">pVP-16-VB00198-1</plasmid>
    </source>
</reference>
<dbReference type="GO" id="GO:0008832">
    <property type="term" value="F:dGTPase activity"/>
    <property type="evidence" value="ECO:0007669"/>
    <property type="project" value="TreeGrafter"/>
</dbReference>
<sequence length="479" mass="54899">MSKTNRAKFVMCPVHGAIEISSCESAAIDHYLMQKNRHILQNDVLQYVFPGATHNRFSHSIGAMHIAGRVISKIISVKTSEYLKERFADNVSSVSEKHQLASDYLINVIRLAALFHDTGHAAFSHQIEKTNCLHYIFENESTFLKLWEGIDFKQFYEEVPATIEHEHYSVRAAYEIMTDIDAERLGIRIKDVLSVLETTKNEPSETLISHSDALWEIFSAKSFNPGVGSELSSKEKATKILSLLQTILSSELDIDKMDYLNRDSFYCGVAHGTVDLGIIIQNISAHYDEESGWFGMTVNSKALGILQNFVYSRYSMFEHVYNHKTSNGFELLLNLAIEEVMSDLETREEIEGCFTCIENFADLTDDYLWQKIKSHSKKFVDSYCRKLIRRQRLKYLGHFDYQESFDIQAKISELEEKTGSYVNYRIISTKFSSIDKKYDQIKVSSKCPIDNSVSLVNIGEASSFFGKHTNKKEIFFHET</sequence>
<dbReference type="SMART" id="SM00471">
    <property type="entry name" value="HDc"/>
    <property type="match status" value="1"/>
</dbReference>
<dbReference type="PANTHER" id="PTHR11373">
    <property type="entry name" value="DEOXYNUCLEOSIDE TRIPHOSPHATE TRIPHOSPHOHYDROLASE"/>
    <property type="match status" value="1"/>
</dbReference>
<name>A0A8H9N9G3_VIBPH</name>
<dbReference type="InterPro" id="IPR003607">
    <property type="entry name" value="HD/PDEase_dom"/>
</dbReference>
<geneLocation type="plasmid" evidence="1 2">
    <name>pVP-16-VB00198-1</name>
</geneLocation>
<dbReference type="Proteomes" id="UP001163036">
    <property type="component" value="Plasmid pVP-16-VB00198-1"/>
</dbReference>
<dbReference type="SUPFAM" id="SSF109604">
    <property type="entry name" value="HD-domain/PDEase-like"/>
    <property type="match status" value="1"/>
</dbReference>
<organism evidence="1 2">
    <name type="scientific">Vibrio parahaemolyticus</name>
    <dbReference type="NCBI Taxonomy" id="670"/>
    <lineage>
        <taxon>Bacteria</taxon>
        <taxon>Pseudomonadati</taxon>
        <taxon>Pseudomonadota</taxon>
        <taxon>Gammaproteobacteria</taxon>
        <taxon>Vibrionales</taxon>
        <taxon>Vibrionaceae</taxon>
        <taxon>Vibrio</taxon>
    </lineage>
</organism>
<protein>
    <submittedName>
        <fullName evidence="1">HD domain-containing protein</fullName>
    </submittedName>
</protein>
<dbReference type="InterPro" id="IPR050135">
    <property type="entry name" value="dGTPase-like"/>
</dbReference>
<gene>
    <name evidence="1" type="ORF">M5598_26105</name>
</gene>
<evidence type="ECO:0000313" key="2">
    <source>
        <dbReference type="Proteomes" id="UP001163036"/>
    </source>
</evidence>
<dbReference type="GO" id="GO:0006203">
    <property type="term" value="P:dGTP catabolic process"/>
    <property type="evidence" value="ECO:0007669"/>
    <property type="project" value="TreeGrafter"/>
</dbReference>
<dbReference type="Gene3D" id="1.10.3210.10">
    <property type="entry name" value="Hypothetical protein af1432"/>
    <property type="match status" value="1"/>
</dbReference>
<proteinExistence type="predicted"/>
<keyword evidence="1" id="KW-0614">Plasmid</keyword>
<dbReference type="RefSeq" id="WP_053312475.1">
    <property type="nucleotide sequence ID" value="NZ_CP062152.1"/>
</dbReference>
<dbReference type="PANTHER" id="PTHR11373:SF4">
    <property type="entry name" value="DEOXYNUCLEOSIDE TRIPHOSPHATE TRIPHOSPHOHYDROLASE SAMHD1"/>
    <property type="match status" value="1"/>
</dbReference>
<dbReference type="AlphaFoldDB" id="A0A8H9N9G3"/>
<accession>A0A8H9N9G3</accession>
<dbReference type="Pfam" id="PF01966">
    <property type="entry name" value="HD"/>
    <property type="match status" value="1"/>
</dbReference>
<dbReference type="InterPro" id="IPR006674">
    <property type="entry name" value="HD_domain"/>
</dbReference>